<dbReference type="PANTHER" id="PTHR43391">
    <property type="entry name" value="RETINOL DEHYDROGENASE-RELATED"/>
    <property type="match status" value="1"/>
</dbReference>
<dbReference type="AlphaFoldDB" id="A0A139ADB9"/>
<dbReference type="SMART" id="SM00822">
    <property type="entry name" value="PKS_KR"/>
    <property type="match status" value="1"/>
</dbReference>
<dbReference type="GO" id="GO:0016491">
    <property type="term" value="F:oxidoreductase activity"/>
    <property type="evidence" value="ECO:0007669"/>
    <property type="project" value="UniProtKB-KW"/>
</dbReference>
<dbReference type="InterPro" id="IPR036291">
    <property type="entry name" value="NAD(P)-bd_dom_sf"/>
</dbReference>
<dbReference type="OrthoDB" id="1274115at2759"/>
<dbReference type="EMBL" id="KQ965767">
    <property type="protein sequence ID" value="KXS14748.1"/>
    <property type="molecule type" value="Genomic_DNA"/>
</dbReference>
<evidence type="ECO:0000259" key="5">
    <source>
        <dbReference type="SMART" id="SM00822"/>
    </source>
</evidence>
<dbReference type="Pfam" id="PF00106">
    <property type="entry name" value="adh_short"/>
    <property type="match status" value="1"/>
</dbReference>
<gene>
    <name evidence="6" type="ORF">M427DRAFT_155829</name>
</gene>
<dbReference type="Proteomes" id="UP000070544">
    <property type="component" value="Unassembled WGS sequence"/>
</dbReference>
<evidence type="ECO:0000256" key="2">
    <source>
        <dbReference type="ARBA" id="ARBA00022857"/>
    </source>
</evidence>
<dbReference type="PANTHER" id="PTHR43391:SF82">
    <property type="entry name" value="OXIDOREDUCTASE SADH-RELATED"/>
    <property type="match status" value="1"/>
</dbReference>
<evidence type="ECO:0000256" key="1">
    <source>
        <dbReference type="ARBA" id="ARBA00006484"/>
    </source>
</evidence>
<dbReference type="Gene3D" id="3.40.50.720">
    <property type="entry name" value="NAD(P)-binding Rossmann-like Domain"/>
    <property type="match status" value="1"/>
</dbReference>
<keyword evidence="2" id="KW-0521">NADP</keyword>
<dbReference type="InterPro" id="IPR020904">
    <property type="entry name" value="Sc_DH/Rdtase_CS"/>
</dbReference>
<dbReference type="SUPFAM" id="SSF51735">
    <property type="entry name" value="NAD(P)-binding Rossmann-fold domains"/>
    <property type="match status" value="1"/>
</dbReference>
<evidence type="ECO:0000256" key="4">
    <source>
        <dbReference type="RuleBase" id="RU000363"/>
    </source>
</evidence>
<dbReference type="STRING" id="1344416.A0A139ADB9"/>
<keyword evidence="3" id="KW-0560">Oxidoreductase</keyword>
<accession>A0A139ADB9</accession>
<dbReference type="PRINTS" id="PR00081">
    <property type="entry name" value="GDHRDH"/>
</dbReference>
<dbReference type="InterPro" id="IPR057326">
    <property type="entry name" value="KR_dom"/>
</dbReference>
<comment type="similarity">
    <text evidence="1 4">Belongs to the short-chain dehydrogenases/reductases (SDR) family.</text>
</comment>
<evidence type="ECO:0000313" key="6">
    <source>
        <dbReference type="EMBL" id="KXS14748.1"/>
    </source>
</evidence>
<protein>
    <submittedName>
        <fullName evidence="6">NAD(P)-binding protein</fullName>
    </submittedName>
</protein>
<proteinExistence type="inferred from homology"/>
<keyword evidence="7" id="KW-1185">Reference proteome</keyword>
<reference evidence="6 7" key="1">
    <citation type="journal article" date="2015" name="Genome Biol. Evol.">
        <title>Phylogenomic analyses indicate that early fungi evolved digesting cell walls of algal ancestors of land plants.</title>
        <authorList>
            <person name="Chang Y."/>
            <person name="Wang S."/>
            <person name="Sekimoto S."/>
            <person name="Aerts A.L."/>
            <person name="Choi C."/>
            <person name="Clum A."/>
            <person name="LaButti K.M."/>
            <person name="Lindquist E.A."/>
            <person name="Yee Ngan C."/>
            <person name="Ohm R.A."/>
            <person name="Salamov A.A."/>
            <person name="Grigoriev I.V."/>
            <person name="Spatafora J.W."/>
            <person name="Berbee M.L."/>
        </authorList>
    </citation>
    <scope>NUCLEOTIDE SEQUENCE [LARGE SCALE GENOMIC DNA]</scope>
    <source>
        <strain evidence="6 7">JEL478</strain>
    </source>
</reference>
<organism evidence="6 7">
    <name type="scientific">Gonapodya prolifera (strain JEL478)</name>
    <name type="common">Monoblepharis prolifera</name>
    <dbReference type="NCBI Taxonomy" id="1344416"/>
    <lineage>
        <taxon>Eukaryota</taxon>
        <taxon>Fungi</taxon>
        <taxon>Fungi incertae sedis</taxon>
        <taxon>Chytridiomycota</taxon>
        <taxon>Chytridiomycota incertae sedis</taxon>
        <taxon>Monoblepharidomycetes</taxon>
        <taxon>Monoblepharidales</taxon>
        <taxon>Gonapodyaceae</taxon>
        <taxon>Gonapodya</taxon>
    </lineage>
</organism>
<dbReference type="PRINTS" id="PR00080">
    <property type="entry name" value="SDRFAMILY"/>
</dbReference>
<evidence type="ECO:0000256" key="3">
    <source>
        <dbReference type="ARBA" id="ARBA00023002"/>
    </source>
</evidence>
<sequence>MSGDSASVESRLKSTDETGRRRAILITGSASGIGLETARIFNSHGWFVVAVDNNATTSTDKATGRPRRGLDELKTEFGDANVHTAVVDVSKKDAFDALISELETILPERCGSSMAVLDVVFANAGIGRGGLWSEQAWQDHLDVVNINFVGVMVTIYSALKLMKGTPGGLVFSTSSCSAMYSMPGIATYSAAKHAVKGLTEALSIELGSFGIRVADTLPGTINTPLMPTASAEKASAAPEKSPFRLIEPAQVAECVWKSWVNDPDGKDALGDSTQDRIHWYVPEELQSDVDAVVNTRGGAEKIRGLYRETMWKQWEAAIQAAAAAKAADV</sequence>
<evidence type="ECO:0000313" key="7">
    <source>
        <dbReference type="Proteomes" id="UP000070544"/>
    </source>
</evidence>
<feature type="domain" description="Ketoreductase" evidence="5">
    <location>
        <begin position="22"/>
        <end position="210"/>
    </location>
</feature>
<dbReference type="InterPro" id="IPR002347">
    <property type="entry name" value="SDR_fam"/>
</dbReference>
<name>A0A139ADB9_GONPJ</name>
<dbReference type="PROSITE" id="PS00061">
    <property type="entry name" value="ADH_SHORT"/>
    <property type="match status" value="1"/>
</dbReference>